<dbReference type="AlphaFoldDB" id="A0A2N5D7E7"/>
<dbReference type="PANTHER" id="PTHR37549">
    <property type="entry name" value="LIPOPROTEIN LPRI"/>
    <property type="match status" value="1"/>
</dbReference>
<dbReference type="KEGG" id="cfh:C1707_04150"/>
<evidence type="ECO:0000313" key="2">
    <source>
        <dbReference type="EMBL" id="AYV45503.1"/>
    </source>
</evidence>
<feature type="chain" id="PRO_5044578193" description="Lysozyme inhibitor LprI N-terminal domain-containing protein" evidence="1">
    <location>
        <begin position="21"/>
        <end position="113"/>
    </location>
</feature>
<dbReference type="Proteomes" id="UP000281192">
    <property type="component" value="Chromosome"/>
</dbReference>
<reference evidence="2 5" key="2">
    <citation type="submission" date="2018-01" db="EMBL/GenBank/DDBJ databases">
        <title>Complete genome sequence of Caulobacter flavus RHGG3.</title>
        <authorList>
            <person name="Yang E."/>
        </authorList>
    </citation>
    <scope>NUCLEOTIDE SEQUENCE [LARGE SCALE GENOMIC DNA]</scope>
    <source>
        <strain evidence="2 5">RHGG3</strain>
    </source>
</reference>
<protein>
    <recommendedName>
        <fullName evidence="6">Lysozyme inhibitor LprI N-terminal domain-containing protein</fullName>
    </recommendedName>
</protein>
<dbReference type="OrthoDB" id="122332at2"/>
<dbReference type="EMBL" id="PJRQ01000001">
    <property type="protein sequence ID" value="PLR21989.1"/>
    <property type="molecule type" value="Genomic_DNA"/>
</dbReference>
<accession>A0A2N5D7E7</accession>
<reference evidence="3 4" key="1">
    <citation type="submission" date="2017-12" db="EMBL/GenBank/DDBJ databases">
        <title>The genome sequence of Caulobacter flavus CGMCC1 15093.</title>
        <authorList>
            <person name="Gao J."/>
            <person name="Mao X."/>
            <person name="Sun J."/>
        </authorList>
    </citation>
    <scope>NUCLEOTIDE SEQUENCE [LARGE SCALE GENOMIC DNA]</scope>
    <source>
        <strain evidence="3 4">CGMCC1 15093</strain>
    </source>
</reference>
<organism evidence="3 4">
    <name type="scientific">Caulobacter flavus</name>
    <dbReference type="NCBI Taxonomy" id="1679497"/>
    <lineage>
        <taxon>Bacteria</taxon>
        <taxon>Pseudomonadati</taxon>
        <taxon>Pseudomonadota</taxon>
        <taxon>Alphaproteobacteria</taxon>
        <taxon>Caulobacterales</taxon>
        <taxon>Caulobacteraceae</taxon>
        <taxon>Caulobacter</taxon>
    </lineage>
</organism>
<keyword evidence="1" id="KW-0732">Signal</keyword>
<evidence type="ECO:0000313" key="4">
    <source>
        <dbReference type="Proteomes" id="UP000234483"/>
    </source>
</evidence>
<evidence type="ECO:0000313" key="3">
    <source>
        <dbReference type="EMBL" id="PLR21989.1"/>
    </source>
</evidence>
<dbReference type="Proteomes" id="UP000234483">
    <property type="component" value="Unassembled WGS sequence"/>
</dbReference>
<evidence type="ECO:0000313" key="5">
    <source>
        <dbReference type="Proteomes" id="UP000281192"/>
    </source>
</evidence>
<dbReference type="EMBL" id="CP026100">
    <property type="protein sequence ID" value="AYV45503.1"/>
    <property type="molecule type" value="Genomic_DNA"/>
</dbReference>
<proteinExistence type="predicted"/>
<keyword evidence="5" id="KW-1185">Reference proteome</keyword>
<gene>
    <name evidence="2" type="ORF">C1707_04150</name>
    <name evidence="3" type="ORF">CFHF_00190</name>
</gene>
<evidence type="ECO:0008006" key="6">
    <source>
        <dbReference type="Google" id="ProtNLM"/>
    </source>
</evidence>
<sequence>MRLPIIAALVSLGFAGAAHAASFDCAKARRADERAICADRSLDNKDVRMSVLYDVNKRTMGMGARGALMDGQQAWLNDRANCKANRACLNRAYDRRLGELERSMERIYRAGPF</sequence>
<feature type="signal peptide" evidence="1">
    <location>
        <begin position="1"/>
        <end position="20"/>
    </location>
</feature>
<dbReference type="GO" id="GO:0005576">
    <property type="term" value="C:extracellular region"/>
    <property type="evidence" value="ECO:0007669"/>
    <property type="project" value="TreeGrafter"/>
</dbReference>
<name>A0A2N5D7E7_9CAUL</name>
<evidence type="ECO:0000256" key="1">
    <source>
        <dbReference type="SAM" id="SignalP"/>
    </source>
</evidence>
<dbReference type="RefSeq" id="WP_101711021.1">
    <property type="nucleotide sequence ID" value="NZ_CP026100.1"/>
</dbReference>
<dbReference type="PANTHER" id="PTHR37549:SF1">
    <property type="entry name" value="LIPOPROTEIN LPRI"/>
    <property type="match status" value="1"/>
</dbReference>
<dbReference type="InterPro" id="IPR052755">
    <property type="entry name" value="Lysozyme_Inhibitor_LprI"/>
</dbReference>